<dbReference type="PROSITE" id="PS00745">
    <property type="entry name" value="RF_PROK_I"/>
    <property type="match status" value="1"/>
</dbReference>
<evidence type="ECO:0000256" key="4">
    <source>
        <dbReference type="ARBA" id="ARBA00022917"/>
    </source>
</evidence>
<comment type="subcellular location">
    <subcellularLocation>
        <location evidence="5">Cytoplasm</location>
    </subcellularLocation>
</comment>
<dbReference type="Pfam" id="PF00472">
    <property type="entry name" value="RF-1"/>
    <property type="match status" value="1"/>
</dbReference>
<organism evidence="8 9">
    <name type="scientific">Xylanibacter ruminicola</name>
    <name type="common">Prevotella ruminicola</name>
    <dbReference type="NCBI Taxonomy" id="839"/>
    <lineage>
        <taxon>Bacteria</taxon>
        <taxon>Pseudomonadati</taxon>
        <taxon>Bacteroidota</taxon>
        <taxon>Bacteroidia</taxon>
        <taxon>Bacteroidales</taxon>
        <taxon>Prevotellaceae</taxon>
        <taxon>Xylanibacter</taxon>
    </lineage>
</organism>
<dbReference type="Gene3D" id="3.30.160.20">
    <property type="match status" value="1"/>
</dbReference>
<protein>
    <recommendedName>
        <fullName evidence="5 6">Peptide chain release factor 2</fullName>
        <shortName evidence="5">RF-2</shortName>
    </recommendedName>
</protein>
<dbReference type="RefSeq" id="WP_091766372.1">
    <property type="nucleotide sequence ID" value="NZ_FNUV01000010.1"/>
</dbReference>
<accession>A0A1H5XNK9</accession>
<dbReference type="InterPro" id="IPR004374">
    <property type="entry name" value="PrfB"/>
</dbReference>
<reference evidence="8 9" key="1">
    <citation type="submission" date="2016-10" db="EMBL/GenBank/DDBJ databases">
        <authorList>
            <person name="de Groot N.N."/>
        </authorList>
    </citation>
    <scope>NUCLEOTIDE SEQUENCE [LARGE SCALE GENOMIC DNA]</scope>
    <source>
        <strain evidence="8 9">AR32</strain>
    </source>
</reference>
<evidence type="ECO:0000256" key="2">
    <source>
        <dbReference type="ARBA" id="ARBA00022481"/>
    </source>
</evidence>
<dbReference type="SMART" id="SM00937">
    <property type="entry name" value="PCRF"/>
    <property type="match status" value="1"/>
</dbReference>
<name>A0A1H5XNK9_XYLRU</name>
<dbReference type="HAMAP" id="MF_00094">
    <property type="entry name" value="Rel_fac_2"/>
    <property type="match status" value="1"/>
</dbReference>
<evidence type="ECO:0000259" key="7">
    <source>
        <dbReference type="PROSITE" id="PS00745"/>
    </source>
</evidence>
<dbReference type="PANTHER" id="PTHR43116">
    <property type="entry name" value="PEPTIDE CHAIN RELEASE FACTOR 2"/>
    <property type="match status" value="1"/>
</dbReference>
<comment type="function">
    <text evidence="5">Peptide chain release factor 2 directs the termination of translation in response to the peptide chain termination codons UGA and UAA.</text>
</comment>
<comment type="PTM">
    <text evidence="5">Methylated by PrmC. Methylation increases the termination efficiency of RF2.</text>
</comment>
<sequence length="374" mass="43378">MITQDQLKDVLERADALHRYLEIDKKKIEYEEEDLRTQAPDFWEDRQRAEEQMKKVKGIKKWLDGYKEVRTLADELQLAFDFYKDEMVTEEEVDENYAKAIKAIEELELKNMLRQKEDPMDAVLKINSGAGGTEAQDWASMLMRMYMRWAEAHGYKVSISNILDGDDAGIKSVTMQIEGGDYAYGYLKSENGVHRLVRVSPFNAQGKRMTSFASVFVSPLVDDTIEVYVDPAKLSWDTFRSSGAGGQNVNKVESGVRLRYWYTDPDTGEEEEILIENTETRDQPKNKERALTLLRSQLYDRAMQKRLEAQAKIEAGKKKIEWGSQIRSYVFDDRRVKDHRTNYQTTDVDGVMDGKIDDFIKAYLMEFPVNDDEQ</sequence>
<dbReference type="NCBIfam" id="TIGR00020">
    <property type="entry name" value="prfB"/>
    <property type="match status" value="1"/>
</dbReference>
<dbReference type="Proteomes" id="UP000236735">
    <property type="component" value="Unassembled WGS sequence"/>
</dbReference>
<dbReference type="InterPro" id="IPR000352">
    <property type="entry name" value="Pep_chain_release_fac_I"/>
</dbReference>
<dbReference type="AlphaFoldDB" id="A0A1H5XNK9"/>
<dbReference type="InterPro" id="IPR005139">
    <property type="entry name" value="PCRF"/>
</dbReference>
<dbReference type="Gene3D" id="1.20.58.410">
    <property type="entry name" value="Release factor"/>
    <property type="match status" value="1"/>
</dbReference>
<evidence type="ECO:0000256" key="1">
    <source>
        <dbReference type="ARBA" id="ARBA00010835"/>
    </source>
</evidence>
<keyword evidence="4 5" id="KW-0648">Protein biosynthesis</keyword>
<dbReference type="GO" id="GO:0005737">
    <property type="term" value="C:cytoplasm"/>
    <property type="evidence" value="ECO:0007669"/>
    <property type="project" value="UniProtKB-SubCell"/>
</dbReference>
<evidence type="ECO:0000313" key="8">
    <source>
        <dbReference type="EMBL" id="SEG13328.1"/>
    </source>
</evidence>
<evidence type="ECO:0000256" key="5">
    <source>
        <dbReference type="HAMAP-Rule" id="MF_00094"/>
    </source>
</evidence>
<dbReference type="Pfam" id="PF03462">
    <property type="entry name" value="PCRF"/>
    <property type="match status" value="1"/>
</dbReference>
<evidence type="ECO:0000256" key="6">
    <source>
        <dbReference type="NCBIfam" id="TIGR00020"/>
    </source>
</evidence>
<feature type="domain" description="Prokaryotic-type class I peptide chain release factors" evidence="7">
    <location>
        <begin position="240"/>
        <end position="256"/>
    </location>
</feature>
<proteinExistence type="inferred from homology"/>
<keyword evidence="2 5" id="KW-0488">Methylation</keyword>
<evidence type="ECO:0000256" key="3">
    <source>
        <dbReference type="ARBA" id="ARBA00022490"/>
    </source>
</evidence>
<dbReference type="FunFam" id="3.30.160.20:FF:000040">
    <property type="entry name" value="Peptide chain release factor 2"/>
    <property type="match status" value="1"/>
</dbReference>
<keyword evidence="3 5" id="KW-0963">Cytoplasm</keyword>
<dbReference type="EMBL" id="FNUV01000010">
    <property type="protein sequence ID" value="SEG13328.1"/>
    <property type="molecule type" value="Genomic_DNA"/>
</dbReference>
<dbReference type="Gene3D" id="3.30.70.1660">
    <property type="match status" value="1"/>
</dbReference>
<dbReference type="SUPFAM" id="SSF75620">
    <property type="entry name" value="Release factor"/>
    <property type="match status" value="1"/>
</dbReference>
<evidence type="ECO:0000313" key="9">
    <source>
        <dbReference type="Proteomes" id="UP000236735"/>
    </source>
</evidence>
<dbReference type="GO" id="GO:0016149">
    <property type="term" value="F:translation release factor activity, codon specific"/>
    <property type="evidence" value="ECO:0007669"/>
    <property type="project" value="UniProtKB-UniRule"/>
</dbReference>
<gene>
    <name evidence="5" type="primary">prfB</name>
    <name evidence="8" type="ORF">SAMN05216354_0072</name>
</gene>
<comment type="similarity">
    <text evidence="1 5">Belongs to the prokaryotic/mitochondrial release factor family.</text>
</comment>
<dbReference type="PANTHER" id="PTHR43116:SF3">
    <property type="entry name" value="CLASS I PEPTIDE CHAIN RELEASE FACTOR"/>
    <property type="match status" value="1"/>
</dbReference>
<feature type="modified residue" description="N5-methylglutamine" evidence="5">
    <location>
        <position position="247"/>
    </location>
</feature>
<dbReference type="InterPro" id="IPR045853">
    <property type="entry name" value="Pep_chain_release_fac_I_sf"/>
</dbReference>